<dbReference type="EMBL" id="KN716195">
    <property type="protein sequence ID" value="KJH50902.1"/>
    <property type="molecule type" value="Genomic_DNA"/>
</dbReference>
<dbReference type="AlphaFoldDB" id="A0A0D8Y3Z1"/>
<evidence type="ECO:0000256" key="3">
    <source>
        <dbReference type="ARBA" id="ARBA00022989"/>
    </source>
</evidence>
<dbReference type="Gene3D" id="1.10.1450.10">
    <property type="entry name" value="Tetraspanin"/>
    <property type="match status" value="1"/>
</dbReference>
<evidence type="ECO:0008006" key="7">
    <source>
        <dbReference type="Google" id="ProtNLM"/>
    </source>
</evidence>
<evidence type="ECO:0000256" key="4">
    <source>
        <dbReference type="ARBA" id="ARBA00023136"/>
    </source>
</evidence>
<protein>
    <recommendedName>
        <fullName evidence="7">Tetraspanin family protein</fullName>
    </recommendedName>
</protein>
<dbReference type="OrthoDB" id="10033535at2759"/>
<dbReference type="InterPro" id="IPR018499">
    <property type="entry name" value="Tetraspanin/Peripherin"/>
</dbReference>
<dbReference type="Proteomes" id="UP000053766">
    <property type="component" value="Unassembled WGS sequence"/>
</dbReference>
<dbReference type="SUPFAM" id="SSF48652">
    <property type="entry name" value="Tetraspanin"/>
    <property type="match status" value="1"/>
</dbReference>
<dbReference type="STRING" id="29172.A0A0D8Y3Z1"/>
<dbReference type="InterPro" id="IPR008952">
    <property type="entry name" value="Tetraspanin_EC2_sf"/>
</dbReference>
<evidence type="ECO:0000313" key="6">
    <source>
        <dbReference type="Proteomes" id="UP000053766"/>
    </source>
</evidence>
<proteinExistence type="predicted"/>
<dbReference type="Pfam" id="PF00335">
    <property type="entry name" value="Tetraspanin"/>
    <property type="match status" value="1"/>
</dbReference>
<keyword evidence="6" id="KW-1185">Reference proteome</keyword>
<keyword evidence="3" id="KW-1133">Transmembrane helix</keyword>
<accession>A0A0D8Y3Z1</accession>
<reference evidence="5 6" key="1">
    <citation type="submission" date="2013-11" db="EMBL/GenBank/DDBJ databases">
        <title>Draft genome of the bovine lungworm Dictyocaulus viviparus.</title>
        <authorList>
            <person name="Mitreva M."/>
        </authorList>
    </citation>
    <scope>NUCLEOTIDE SEQUENCE [LARGE SCALE GENOMIC DNA]</scope>
    <source>
        <strain evidence="5 6">HannoverDv2000</strain>
    </source>
</reference>
<organism evidence="5 6">
    <name type="scientific">Dictyocaulus viviparus</name>
    <name type="common">Bovine lungworm</name>
    <dbReference type="NCBI Taxonomy" id="29172"/>
    <lineage>
        <taxon>Eukaryota</taxon>
        <taxon>Metazoa</taxon>
        <taxon>Ecdysozoa</taxon>
        <taxon>Nematoda</taxon>
        <taxon>Chromadorea</taxon>
        <taxon>Rhabditida</taxon>
        <taxon>Rhabditina</taxon>
        <taxon>Rhabditomorpha</taxon>
        <taxon>Strongyloidea</taxon>
        <taxon>Metastrongylidae</taxon>
        <taxon>Dictyocaulus</taxon>
    </lineage>
</organism>
<keyword evidence="2" id="KW-0812">Transmembrane</keyword>
<dbReference type="GO" id="GO:0016020">
    <property type="term" value="C:membrane"/>
    <property type="evidence" value="ECO:0007669"/>
    <property type="project" value="UniProtKB-SubCell"/>
</dbReference>
<gene>
    <name evidence="5" type="ORF">DICVIV_02956</name>
</gene>
<reference evidence="6" key="2">
    <citation type="journal article" date="2016" name="Sci. Rep.">
        <title>Dictyocaulus viviparus genome, variome and transcriptome elucidate lungworm biology and support future intervention.</title>
        <authorList>
            <person name="McNulty S.N."/>
            <person name="Strube C."/>
            <person name="Rosa B.A."/>
            <person name="Martin J.C."/>
            <person name="Tyagi R."/>
            <person name="Choi Y.J."/>
            <person name="Wang Q."/>
            <person name="Hallsworth Pepin K."/>
            <person name="Zhang X."/>
            <person name="Ozersky P."/>
            <person name="Wilson R.K."/>
            <person name="Sternberg P.W."/>
            <person name="Gasser R.B."/>
            <person name="Mitreva M."/>
        </authorList>
    </citation>
    <scope>NUCLEOTIDE SEQUENCE [LARGE SCALE GENOMIC DNA]</scope>
    <source>
        <strain evidence="6">HannoverDv2000</strain>
    </source>
</reference>
<evidence type="ECO:0000256" key="2">
    <source>
        <dbReference type="ARBA" id="ARBA00022692"/>
    </source>
</evidence>
<keyword evidence="4" id="KW-0472">Membrane</keyword>
<name>A0A0D8Y3Z1_DICVI</name>
<comment type="subcellular location">
    <subcellularLocation>
        <location evidence="1">Membrane</location>
        <topology evidence="1">Multi-pass membrane protein</topology>
    </subcellularLocation>
</comment>
<evidence type="ECO:0000313" key="5">
    <source>
        <dbReference type="EMBL" id="KJH50902.1"/>
    </source>
</evidence>
<evidence type="ECO:0000256" key="1">
    <source>
        <dbReference type="ARBA" id="ARBA00004141"/>
    </source>
</evidence>
<sequence length="143" mass="15983">MILQSAPDSMVETNQRCCGGVGPRDYYHSFWFITNTVRGTTSFVPPSCCRQSQSGRAWSAVPVDPMCTTYHYNSQAFNASVYNVGCQEKLLQWLNEQTYIFAAVGFSFGALMVDSRLCHGSNSWDGDITPAVQQCEVLFIRAR</sequence>